<reference evidence="1 2" key="1">
    <citation type="journal article" date="2014" name="Genome Biol. Evol.">
        <title>The genome of the myxosporean Thelohanellus kitauei shows adaptations to nutrient acquisition within its fish host.</title>
        <authorList>
            <person name="Yang Y."/>
            <person name="Xiong J."/>
            <person name="Zhou Z."/>
            <person name="Huo F."/>
            <person name="Miao W."/>
            <person name="Ran C."/>
            <person name="Liu Y."/>
            <person name="Zhang J."/>
            <person name="Feng J."/>
            <person name="Wang M."/>
            <person name="Wang M."/>
            <person name="Wang L."/>
            <person name="Yao B."/>
        </authorList>
    </citation>
    <scope>NUCLEOTIDE SEQUENCE [LARGE SCALE GENOMIC DNA]</scope>
    <source>
        <strain evidence="1">Wuqing</strain>
    </source>
</reference>
<accession>A0A0C2J0T8</accession>
<keyword evidence="2" id="KW-1185">Reference proteome</keyword>
<protein>
    <submittedName>
        <fullName evidence="1">Uncharacterized protein</fullName>
    </submittedName>
</protein>
<proteinExistence type="predicted"/>
<evidence type="ECO:0000313" key="1">
    <source>
        <dbReference type="EMBL" id="KII62637.1"/>
    </source>
</evidence>
<gene>
    <name evidence="1" type="ORF">RF11_01039</name>
</gene>
<dbReference type="EMBL" id="JWZT01004917">
    <property type="protein sequence ID" value="KII62637.1"/>
    <property type="molecule type" value="Genomic_DNA"/>
</dbReference>
<dbReference type="Proteomes" id="UP000031668">
    <property type="component" value="Unassembled WGS sequence"/>
</dbReference>
<dbReference type="AlphaFoldDB" id="A0A0C2J0T8"/>
<sequence length="123" mass="14485">MYNFSTLQGNVFIVRSIECNHVVLFTVELWKYFVSELSSSIVKIFVFDLRFSQTAARFDSVTEKLYSKLLCDTDYIASLDEIERQKYNFFITILFDRPDISIKYILCKQGSLLSYISFVPVHY</sequence>
<evidence type="ECO:0000313" key="2">
    <source>
        <dbReference type="Proteomes" id="UP000031668"/>
    </source>
</evidence>
<comment type="caution">
    <text evidence="1">The sequence shown here is derived from an EMBL/GenBank/DDBJ whole genome shotgun (WGS) entry which is preliminary data.</text>
</comment>
<organism evidence="1 2">
    <name type="scientific">Thelohanellus kitauei</name>
    <name type="common">Myxosporean</name>
    <dbReference type="NCBI Taxonomy" id="669202"/>
    <lineage>
        <taxon>Eukaryota</taxon>
        <taxon>Metazoa</taxon>
        <taxon>Cnidaria</taxon>
        <taxon>Myxozoa</taxon>
        <taxon>Myxosporea</taxon>
        <taxon>Bivalvulida</taxon>
        <taxon>Platysporina</taxon>
        <taxon>Myxobolidae</taxon>
        <taxon>Thelohanellus</taxon>
    </lineage>
</organism>
<name>A0A0C2J0T8_THEKT</name>